<feature type="domain" description="RCK N-terminal" evidence="5">
    <location>
        <begin position="1"/>
        <end position="123"/>
    </location>
</feature>
<evidence type="ECO:0000313" key="7">
    <source>
        <dbReference type="Proteomes" id="UP000621436"/>
    </source>
</evidence>
<dbReference type="PANTHER" id="PTHR43833:SF5">
    <property type="entry name" value="TRK SYSTEM POTASSIUM UPTAKE PROTEIN TRKA"/>
    <property type="match status" value="1"/>
</dbReference>
<keyword evidence="1" id="KW-0813">Transport</keyword>
<dbReference type="InterPro" id="IPR036291">
    <property type="entry name" value="NAD(P)-bd_dom_sf"/>
</dbReference>
<evidence type="ECO:0000256" key="1">
    <source>
        <dbReference type="ARBA" id="ARBA00022448"/>
    </source>
</evidence>
<reference evidence="6" key="1">
    <citation type="submission" date="2020-11" db="EMBL/GenBank/DDBJ databases">
        <title>Halonatronomonas betainensis gen. nov., sp. nov. a novel haloalkaliphilic representative of the family Halanaerobiacae capable of betaine degradation.</title>
        <authorList>
            <person name="Boltyanskaya Y."/>
            <person name="Kevbrin V."/>
            <person name="Detkova E."/>
            <person name="Grouzdev D.S."/>
            <person name="Koziaeva V."/>
            <person name="Zhilina T."/>
        </authorList>
    </citation>
    <scope>NUCLEOTIDE SEQUENCE</scope>
    <source>
        <strain evidence="6">Z-7014</strain>
    </source>
</reference>
<evidence type="ECO:0000256" key="4">
    <source>
        <dbReference type="ARBA" id="ARBA00023065"/>
    </source>
</evidence>
<keyword evidence="2" id="KW-0633">Potassium transport</keyword>
<protein>
    <submittedName>
        <fullName evidence="6">TrkA family potassium uptake protein</fullName>
    </submittedName>
</protein>
<gene>
    <name evidence="6" type="ORF">I0Q91_10110</name>
</gene>
<dbReference type="PRINTS" id="PR00335">
    <property type="entry name" value="KUPTAKETRKA"/>
</dbReference>
<evidence type="ECO:0000259" key="5">
    <source>
        <dbReference type="PROSITE" id="PS51201"/>
    </source>
</evidence>
<dbReference type="Pfam" id="PF02254">
    <property type="entry name" value="TrkA_N"/>
    <property type="match status" value="1"/>
</dbReference>
<evidence type="ECO:0000256" key="3">
    <source>
        <dbReference type="ARBA" id="ARBA00022958"/>
    </source>
</evidence>
<dbReference type="InterPro" id="IPR050721">
    <property type="entry name" value="Trk_Ktr_HKT_K-transport"/>
</dbReference>
<keyword evidence="3" id="KW-0630">Potassium</keyword>
<keyword evidence="7" id="KW-1185">Reference proteome</keyword>
<dbReference type="PROSITE" id="PS51201">
    <property type="entry name" value="RCK_N"/>
    <property type="match status" value="1"/>
</dbReference>
<keyword evidence="4" id="KW-0406">Ion transport</keyword>
<dbReference type="Proteomes" id="UP000621436">
    <property type="component" value="Unassembled WGS sequence"/>
</dbReference>
<dbReference type="SUPFAM" id="SSF51735">
    <property type="entry name" value="NAD(P)-binding Rossmann-fold domains"/>
    <property type="match status" value="1"/>
</dbReference>
<dbReference type="PANTHER" id="PTHR43833">
    <property type="entry name" value="POTASSIUM CHANNEL PROTEIN 2-RELATED-RELATED"/>
    <property type="match status" value="1"/>
</dbReference>
<dbReference type="InterPro" id="IPR006036">
    <property type="entry name" value="K_uptake_TrkA"/>
</dbReference>
<dbReference type="EMBL" id="JADPIE010000005">
    <property type="protein sequence ID" value="MBF8437435.1"/>
    <property type="molecule type" value="Genomic_DNA"/>
</dbReference>
<dbReference type="AlphaFoldDB" id="A0A931AVU0"/>
<dbReference type="Gene3D" id="3.40.50.720">
    <property type="entry name" value="NAD(P)-binding Rossmann-like Domain"/>
    <property type="match status" value="1"/>
</dbReference>
<dbReference type="GO" id="GO:0005886">
    <property type="term" value="C:plasma membrane"/>
    <property type="evidence" value="ECO:0007669"/>
    <property type="project" value="InterPro"/>
</dbReference>
<name>A0A931AVU0_9FIRM</name>
<evidence type="ECO:0000256" key="2">
    <source>
        <dbReference type="ARBA" id="ARBA00022538"/>
    </source>
</evidence>
<dbReference type="GO" id="GO:0015079">
    <property type="term" value="F:potassium ion transmembrane transporter activity"/>
    <property type="evidence" value="ECO:0007669"/>
    <property type="project" value="InterPro"/>
</dbReference>
<proteinExistence type="predicted"/>
<evidence type="ECO:0000313" key="6">
    <source>
        <dbReference type="EMBL" id="MBF8437435.1"/>
    </source>
</evidence>
<accession>A0A931AVU0</accession>
<organism evidence="6 7">
    <name type="scientific">Halonatronomonas betaini</name>
    <dbReference type="NCBI Taxonomy" id="2778430"/>
    <lineage>
        <taxon>Bacteria</taxon>
        <taxon>Bacillati</taxon>
        <taxon>Bacillota</taxon>
        <taxon>Clostridia</taxon>
        <taxon>Halanaerobiales</taxon>
        <taxon>Halarsenatibacteraceae</taxon>
        <taxon>Halonatronomonas</taxon>
    </lineage>
</organism>
<sequence length="137" mass="15139">MFIVIIGCGRTGSRLAGHLSSAGHDLVVVDQNEETFQDLPVEFSGFEITGNALVHNTLEEARLETADLCIISTDKDKVNFMISQLIQNKYPGTKIIVKGIEPKLIDIYDHDKVTVFSEKDILVDKIYNSIVSNEVSG</sequence>
<dbReference type="RefSeq" id="WP_270454414.1">
    <property type="nucleotide sequence ID" value="NZ_JADPIE010000005.1"/>
</dbReference>
<dbReference type="InterPro" id="IPR003148">
    <property type="entry name" value="RCK_N"/>
</dbReference>
<comment type="caution">
    <text evidence="6">The sequence shown here is derived from an EMBL/GenBank/DDBJ whole genome shotgun (WGS) entry which is preliminary data.</text>
</comment>